<dbReference type="WBParaSite" id="PEQ_0001259601-mRNA-1">
    <property type="protein sequence ID" value="PEQ_0001259601-mRNA-1"/>
    <property type="gene ID" value="PEQ_0001259601"/>
</dbReference>
<name>A0A914SEY8_PAREQ</name>
<protein>
    <submittedName>
        <fullName evidence="2">Uncharacterized protein</fullName>
    </submittedName>
</protein>
<proteinExistence type="predicted"/>
<keyword evidence="1" id="KW-1185">Reference proteome</keyword>
<reference evidence="2" key="1">
    <citation type="submission" date="2022-11" db="UniProtKB">
        <authorList>
            <consortium name="WormBaseParasite"/>
        </authorList>
    </citation>
    <scope>IDENTIFICATION</scope>
</reference>
<evidence type="ECO:0000313" key="2">
    <source>
        <dbReference type="WBParaSite" id="PEQ_0001259601-mRNA-1"/>
    </source>
</evidence>
<sequence>MLPDETFFMRPDSAETDLDDWFVQLVDKARQARATLLGRPVFKEEYFESIEIDNLKVAWDVEMVKLPKLRKKSKSDEKMEDLVSKYDHLLGKKRLCMYPHSMVIVKRGVTASENAVPPLRNGEFTEFPVGIFVDICLFFII</sequence>
<evidence type="ECO:0000313" key="1">
    <source>
        <dbReference type="Proteomes" id="UP000887564"/>
    </source>
</evidence>
<dbReference type="AlphaFoldDB" id="A0A914SEY8"/>
<accession>A0A914SEY8</accession>
<organism evidence="1 2">
    <name type="scientific">Parascaris equorum</name>
    <name type="common">Equine roundworm</name>
    <dbReference type="NCBI Taxonomy" id="6256"/>
    <lineage>
        <taxon>Eukaryota</taxon>
        <taxon>Metazoa</taxon>
        <taxon>Ecdysozoa</taxon>
        <taxon>Nematoda</taxon>
        <taxon>Chromadorea</taxon>
        <taxon>Rhabditida</taxon>
        <taxon>Spirurina</taxon>
        <taxon>Ascaridomorpha</taxon>
        <taxon>Ascaridoidea</taxon>
        <taxon>Ascarididae</taxon>
        <taxon>Parascaris</taxon>
    </lineage>
</organism>
<dbReference type="Proteomes" id="UP000887564">
    <property type="component" value="Unplaced"/>
</dbReference>